<keyword evidence="4 14" id="KW-0288">FMN</keyword>
<sequence length="314" mass="35809">MKIYHIGIDHGDEIKTPITACIGYFDGLHLGHQKLVECVVETAKNTNTEPSLITFEPDPWKVIKHMEHIPHITPMKKRMQIGESLGIKNWIILDFTKSMANLSVEGFHQEVLGKLNLHTLVCGYDFHYAGMGKGNVDTLKSQREFEVKVVEEVDSEHQKISSTRIEKLLEDGRMEKAAAIMGRAYEIEGHVKEGNHIGRTVGFPTANLLMDDHYITPKQGVYVGEVLCKGIWYPAIMNVGHNPSFNYQKDTSMEAHLLDFQDDIYGEAVVFRFLSFLREECRFPGKDAFMEQLKKDEQTARTYFQKRKEGSACV</sequence>
<accession>A0A7G9GMJ3</accession>
<evidence type="ECO:0000256" key="1">
    <source>
        <dbReference type="ARBA" id="ARBA00004726"/>
    </source>
</evidence>
<protein>
    <recommendedName>
        <fullName evidence="14">Riboflavin biosynthesis protein</fullName>
    </recommendedName>
    <domain>
        <recommendedName>
            <fullName evidence="14">Riboflavin kinase</fullName>
            <ecNumber evidence="14">2.7.1.26</ecNumber>
        </recommendedName>
        <alternativeName>
            <fullName evidence="14">Flavokinase</fullName>
        </alternativeName>
    </domain>
    <domain>
        <recommendedName>
            <fullName evidence="14">FMN adenylyltransferase</fullName>
            <ecNumber evidence="14">2.7.7.2</ecNumber>
        </recommendedName>
        <alternativeName>
            <fullName evidence="14">FAD pyrophosphorylase</fullName>
        </alternativeName>
        <alternativeName>
            <fullName evidence="14">FAD synthase</fullName>
        </alternativeName>
    </domain>
</protein>
<evidence type="ECO:0000256" key="14">
    <source>
        <dbReference type="PIRNR" id="PIRNR004491"/>
    </source>
</evidence>
<evidence type="ECO:0000256" key="10">
    <source>
        <dbReference type="ARBA" id="ARBA00022840"/>
    </source>
</evidence>
<evidence type="ECO:0000256" key="5">
    <source>
        <dbReference type="ARBA" id="ARBA00022679"/>
    </source>
</evidence>
<dbReference type="NCBIfam" id="TIGR00083">
    <property type="entry name" value="ribF"/>
    <property type="match status" value="1"/>
</dbReference>
<dbReference type="EC" id="2.7.7.2" evidence="14"/>
<comment type="catalytic activity">
    <reaction evidence="13 14">
        <text>FMN + ATP + H(+) = FAD + diphosphate</text>
        <dbReference type="Rhea" id="RHEA:17237"/>
        <dbReference type="ChEBI" id="CHEBI:15378"/>
        <dbReference type="ChEBI" id="CHEBI:30616"/>
        <dbReference type="ChEBI" id="CHEBI:33019"/>
        <dbReference type="ChEBI" id="CHEBI:57692"/>
        <dbReference type="ChEBI" id="CHEBI:58210"/>
        <dbReference type="EC" id="2.7.7.2"/>
    </reaction>
</comment>
<reference evidence="16 17" key="1">
    <citation type="submission" date="2020-08" db="EMBL/GenBank/DDBJ databases">
        <authorList>
            <person name="Liu C."/>
            <person name="Sun Q."/>
        </authorList>
    </citation>
    <scope>NUCLEOTIDE SEQUENCE [LARGE SCALE GENOMIC DNA]</scope>
    <source>
        <strain evidence="16 17">NSJ-61</strain>
    </source>
</reference>
<dbReference type="GO" id="GO:0005524">
    <property type="term" value="F:ATP binding"/>
    <property type="evidence" value="ECO:0007669"/>
    <property type="project" value="UniProtKB-UniRule"/>
</dbReference>
<keyword evidence="6 14" id="KW-0548">Nucleotidyltransferase</keyword>
<evidence type="ECO:0000256" key="12">
    <source>
        <dbReference type="ARBA" id="ARBA00047880"/>
    </source>
</evidence>
<dbReference type="InterPro" id="IPR023465">
    <property type="entry name" value="Riboflavin_kinase_dom_sf"/>
</dbReference>
<evidence type="ECO:0000256" key="11">
    <source>
        <dbReference type="ARBA" id="ARBA00023268"/>
    </source>
</evidence>
<comment type="similarity">
    <text evidence="14">Belongs to the ribF family.</text>
</comment>
<dbReference type="SUPFAM" id="SSF82114">
    <property type="entry name" value="Riboflavin kinase-like"/>
    <property type="match status" value="1"/>
</dbReference>
<dbReference type="AlphaFoldDB" id="A0A7G9GMJ3"/>
<dbReference type="SMART" id="SM00904">
    <property type="entry name" value="Flavokinase"/>
    <property type="match status" value="1"/>
</dbReference>
<evidence type="ECO:0000256" key="7">
    <source>
        <dbReference type="ARBA" id="ARBA00022741"/>
    </source>
</evidence>
<comment type="pathway">
    <text evidence="1 14">Cofactor biosynthesis; FAD biosynthesis; FAD from FMN: step 1/1.</text>
</comment>
<keyword evidence="8 14" id="KW-0418">Kinase</keyword>
<dbReference type="InterPro" id="IPR014729">
    <property type="entry name" value="Rossmann-like_a/b/a_fold"/>
</dbReference>
<dbReference type="InterPro" id="IPR015865">
    <property type="entry name" value="Riboflavin_kinase_bac/euk"/>
</dbReference>
<evidence type="ECO:0000256" key="3">
    <source>
        <dbReference type="ARBA" id="ARBA00022630"/>
    </source>
</evidence>
<proteinExistence type="inferred from homology"/>
<dbReference type="GO" id="GO:0006747">
    <property type="term" value="P:FAD biosynthetic process"/>
    <property type="evidence" value="ECO:0007669"/>
    <property type="project" value="UniProtKB-UniRule"/>
</dbReference>
<dbReference type="InterPro" id="IPR023468">
    <property type="entry name" value="Riboflavin_kinase"/>
</dbReference>
<evidence type="ECO:0000313" key="17">
    <source>
        <dbReference type="Proteomes" id="UP000515856"/>
    </source>
</evidence>
<dbReference type="GO" id="GO:0008531">
    <property type="term" value="F:riboflavin kinase activity"/>
    <property type="evidence" value="ECO:0007669"/>
    <property type="project" value="UniProtKB-UniRule"/>
</dbReference>
<dbReference type="InterPro" id="IPR002606">
    <property type="entry name" value="Riboflavin_kinase_bac"/>
</dbReference>
<dbReference type="UniPathway" id="UPA00276">
    <property type="reaction ID" value="UER00406"/>
</dbReference>
<evidence type="ECO:0000256" key="8">
    <source>
        <dbReference type="ARBA" id="ARBA00022777"/>
    </source>
</evidence>
<dbReference type="PANTHER" id="PTHR22749">
    <property type="entry name" value="RIBOFLAVIN KINASE/FMN ADENYLYLTRANSFERASE"/>
    <property type="match status" value="1"/>
</dbReference>
<dbReference type="Gene3D" id="3.40.50.620">
    <property type="entry name" value="HUPs"/>
    <property type="match status" value="1"/>
</dbReference>
<keyword evidence="7 14" id="KW-0547">Nucleotide-binding</keyword>
<keyword evidence="9 14" id="KW-0274">FAD</keyword>
<keyword evidence="5 14" id="KW-0808">Transferase</keyword>
<dbReference type="Proteomes" id="UP000515856">
    <property type="component" value="Chromosome"/>
</dbReference>
<dbReference type="Pfam" id="PF01687">
    <property type="entry name" value="Flavokinase"/>
    <property type="match status" value="1"/>
</dbReference>
<dbReference type="KEGG" id="ehn:H9Q80_17550"/>
<dbReference type="UniPathway" id="UPA00277">
    <property type="reaction ID" value="UER00407"/>
</dbReference>
<evidence type="ECO:0000256" key="2">
    <source>
        <dbReference type="ARBA" id="ARBA00005201"/>
    </source>
</evidence>
<dbReference type="EMBL" id="CP060636">
    <property type="protein sequence ID" value="QNM12025.1"/>
    <property type="molecule type" value="Genomic_DNA"/>
</dbReference>
<comment type="catalytic activity">
    <reaction evidence="12 14">
        <text>riboflavin + ATP = FMN + ADP + H(+)</text>
        <dbReference type="Rhea" id="RHEA:14357"/>
        <dbReference type="ChEBI" id="CHEBI:15378"/>
        <dbReference type="ChEBI" id="CHEBI:30616"/>
        <dbReference type="ChEBI" id="CHEBI:57986"/>
        <dbReference type="ChEBI" id="CHEBI:58210"/>
        <dbReference type="ChEBI" id="CHEBI:456216"/>
        <dbReference type="EC" id="2.7.1.26"/>
    </reaction>
</comment>
<comment type="pathway">
    <text evidence="2 14">Cofactor biosynthesis; FMN biosynthesis; FMN from riboflavin (ATP route): step 1/1.</text>
</comment>
<dbReference type="EC" id="2.7.1.26" evidence="14"/>
<organism evidence="16 17">
    <name type="scientific">[Eubacterium] hominis</name>
    <dbReference type="NCBI Taxonomy" id="2764325"/>
    <lineage>
        <taxon>Bacteria</taxon>
        <taxon>Bacillati</taxon>
        <taxon>Bacillota</taxon>
        <taxon>Erysipelotrichia</taxon>
        <taxon>Erysipelotrichales</taxon>
        <taxon>Erysipelotrichaceae</taxon>
        <taxon>Amedibacillus</taxon>
    </lineage>
</organism>
<dbReference type="PANTHER" id="PTHR22749:SF6">
    <property type="entry name" value="RIBOFLAVIN KINASE"/>
    <property type="match status" value="1"/>
</dbReference>
<gene>
    <name evidence="16" type="primary">ribF</name>
    <name evidence="16" type="ORF">H9Q80_17550</name>
</gene>
<feature type="domain" description="Riboflavin kinase" evidence="15">
    <location>
        <begin position="180"/>
        <end position="305"/>
    </location>
</feature>
<dbReference type="GO" id="GO:0009231">
    <property type="term" value="P:riboflavin biosynthetic process"/>
    <property type="evidence" value="ECO:0007669"/>
    <property type="project" value="InterPro"/>
</dbReference>
<evidence type="ECO:0000259" key="15">
    <source>
        <dbReference type="SMART" id="SM00904"/>
    </source>
</evidence>
<dbReference type="SUPFAM" id="SSF52374">
    <property type="entry name" value="Nucleotidylyl transferase"/>
    <property type="match status" value="1"/>
</dbReference>
<keyword evidence="3 14" id="KW-0285">Flavoprotein</keyword>
<evidence type="ECO:0000256" key="9">
    <source>
        <dbReference type="ARBA" id="ARBA00022827"/>
    </source>
</evidence>
<dbReference type="GO" id="GO:0009398">
    <property type="term" value="P:FMN biosynthetic process"/>
    <property type="evidence" value="ECO:0007669"/>
    <property type="project" value="UniProtKB-UniRule"/>
</dbReference>
<evidence type="ECO:0000313" key="16">
    <source>
        <dbReference type="EMBL" id="QNM12025.1"/>
    </source>
</evidence>
<dbReference type="CDD" id="cd02064">
    <property type="entry name" value="FAD_synthetase_N"/>
    <property type="match status" value="1"/>
</dbReference>
<keyword evidence="11" id="KW-0511">Multifunctional enzyme</keyword>
<keyword evidence="17" id="KW-1185">Reference proteome</keyword>
<name>A0A7G9GMJ3_9FIRM</name>
<evidence type="ECO:0000256" key="4">
    <source>
        <dbReference type="ARBA" id="ARBA00022643"/>
    </source>
</evidence>
<evidence type="ECO:0000256" key="13">
    <source>
        <dbReference type="ARBA" id="ARBA00049494"/>
    </source>
</evidence>
<dbReference type="InterPro" id="IPR015864">
    <property type="entry name" value="FAD_synthase"/>
</dbReference>
<dbReference type="PIRSF" id="PIRSF004491">
    <property type="entry name" value="FAD_Synth"/>
    <property type="match status" value="1"/>
</dbReference>
<keyword evidence="10 14" id="KW-0067">ATP-binding</keyword>
<evidence type="ECO:0000256" key="6">
    <source>
        <dbReference type="ARBA" id="ARBA00022695"/>
    </source>
</evidence>
<dbReference type="GO" id="GO:0003919">
    <property type="term" value="F:FMN adenylyltransferase activity"/>
    <property type="evidence" value="ECO:0007669"/>
    <property type="project" value="UniProtKB-UniRule"/>
</dbReference>
<dbReference type="Gene3D" id="2.40.30.30">
    <property type="entry name" value="Riboflavin kinase-like"/>
    <property type="match status" value="1"/>
</dbReference>
<dbReference type="RefSeq" id="WP_117453740.1">
    <property type="nucleotide sequence ID" value="NZ_CP060636.1"/>
</dbReference>
<dbReference type="Pfam" id="PF06574">
    <property type="entry name" value="FAD_syn"/>
    <property type="match status" value="1"/>
</dbReference>